<dbReference type="GO" id="GO:0005634">
    <property type="term" value="C:nucleus"/>
    <property type="evidence" value="ECO:0007669"/>
    <property type="project" value="TreeGrafter"/>
</dbReference>
<keyword evidence="3" id="KW-1185">Reference proteome</keyword>
<dbReference type="Proteomes" id="UP000284706">
    <property type="component" value="Unassembled WGS sequence"/>
</dbReference>
<feature type="region of interest" description="Disordered" evidence="1">
    <location>
        <begin position="20"/>
        <end position="94"/>
    </location>
</feature>
<dbReference type="PANTHER" id="PTHR24030:SF0">
    <property type="entry name" value="PROTEIN CMSS1"/>
    <property type="match status" value="1"/>
</dbReference>
<dbReference type="GO" id="GO:0030686">
    <property type="term" value="C:90S preribosome"/>
    <property type="evidence" value="ECO:0007669"/>
    <property type="project" value="TreeGrafter"/>
</dbReference>
<dbReference type="PANTHER" id="PTHR24030">
    <property type="entry name" value="PROTEIN CMSS1"/>
    <property type="match status" value="1"/>
</dbReference>
<evidence type="ECO:0000256" key="1">
    <source>
        <dbReference type="SAM" id="MobiDB-lite"/>
    </source>
</evidence>
<gene>
    <name evidence="2" type="ORF">CVT26_002762</name>
</gene>
<feature type="compositionally biased region" description="Basic and acidic residues" evidence="1">
    <location>
        <begin position="82"/>
        <end position="94"/>
    </location>
</feature>
<name>A0A409VCA5_9AGAR</name>
<dbReference type="Pfam" id="PF14617">
    <property type="entry name" value="CMS1"/>
    <property type="match status" value="1"/>
</dbReference>
<accession>A0A409VCA5</accession>
<evidence type="ECO:0000313" key="3">
    <source>
        <dbReference type="Proteomes" id="UP000284706"/>
    </source>
</evidence>
<reference evidence="2 3" key="1">
    <citation type="journal article" date="2018" name="Evol. Lett.">
        <title>Horizontal gene cluster transfer increased hallucinogenic mushroom diversity.</title>
        <authorList>
            <person name="Reynolds H.T."/>
            <person name="Vijayakumar V."/>
            <person name="Gluck-Thaler E."/>
            <person name="Korotkin H.B."/>
            <person name="Matheny P.B."/>
            <person name="Slot J.C."/>
        </authorList>
    </citation>
    <scope>NUCLEOTIDE SEQUENCE [LARGE SCALE GENOMIC DNA]</scope>
    <source>
        <strain evidence="2 3">SRW20</strain>
    </source>
</reference>
<dbReference type="EMBL" id="NHYE01005664">
    <property type="protein sequence ID" value="PPQ64672.1"/>
    <property type="molecule type" value="Genomic_DNA"/>
</dbReference>
<dbReference type="InterPro" id="IPR032704">
    <property type="entry name" value="Cms1"/>
</dbReference>
<dbReference type="FunCoup" id="A0A409VCA5">
    <property type="interactions" value="107"/>
</dbReference>
<dbReference type="InParanoid" id="A0A409VCA5"/>
<feature type="compositionally biased region" description="Acidic residues" evidence="1">
    <location>
        <begin position="34"/>
        <end position="59"/>
    </location>
</feature>
<protein>
    <recommendedName>
        <fullName evidence="4">Protein CMS1</fullName>
    </recommendedName>
</protein>
<dbReference type="AlphaFoldDB" id="A0A409VCA5"/>
<organism evidence="2 3">
    <name type="scientific">Gymnopilus dilepis</name>
    <dbReference type="NCBI Taxonomy" id="231916"/>
    <lineage>
        <taxon>Eukaryota</taxon>
        <taxon>Fungi</taxon>
        <taxon>Dikarya</taxon>
        <taxon>Basidiomycota</taxon>
        <taxon>Agaricomycotina</taxon>
        <taxon>Agaricomycetes</taxon>
        <taxon>Agaricomycetidae</taxon>
        <taxon>Agaricales</taxon>
        <taxon>Agaricineae</taxon>
        <taxon>Hymenogastraceae</taxon>
        <taxon>Gymnopilus</taxon>
    </lineage>
</organism>
<comment type="caution">
    <text evidence="2">The sequence shown here is derived from an EMBL/GenBank/DDBJ whole genome shotgun (WGS) entry which is preliminary data.</text>
</comment>
<sequence length="349" mass="38906">MNHAGDDLEDDFVLDDTVALSGDEDTEPVVTRLDDEDVFVDPGSEDDGQGGEDEDDAEDWNGINGSPPNTTVADKKRKRREKEKERKAKVRDERKACGWRSNVPYNQKRKLAEAAEDLQGSIAEQSPRELSDYLHSVQTKSFPNHSSIELEDIRIPGAFYLSLLWKCKLKLTIQTESSIADTTQWTGPRNLDHLVDFISKTLPTLRLRLGQRSKSNGAPTLLYVAGAALRVADVCRVLKTKQLRGDKGGEVAKLFAKHFKLSQHVTYLKQTKIGAAVGTPGRLGKLLNETDALNISALSHIILDITHKDSKNRNLLEIPETRDEIFQTVLKNEGILKGIKEGKIQVVLF</sequence>
<dbReference type="OrthoDB" id="1929311at2759"/>
<evidence type="ECO:0000313" key="2">
    <source>
        <dbReference type="EMBL" id="PPQ64672.1"/>
    </source>
</evidence>
<dbReference type="STRING" id="231916.A0A409VCA5"/>
<proteinExistence type="predicted"/>
<evidence type="ECO:0008006" key="4">
    <source>
        <dbReference type="Google" id="ProtNLM"/>
    </source>
</evidence>